<feature type="domain" description="RNase H type-2" evidence="16">
    <location>
        <begin position="93"/>
        <end position="309"/>
    </location>
</feature>
<dbReference type="SUPFAM" id="SSF53098">
    <property type="entry name" value="Ribonuclease H-like"/>
    <property type="match status" value="1"/>
</dbReference>
<keyword evidence="11 14" id="KW-0255">Endonuclease</keyword>
<keyword evidence="8 14" id="KW-0963">Cytoplasm</keyword>
<comment type="subcellular location">
    <subcellularLocation>
        <location evidence="4 14">Cytoplasm</location>
    </subcellularLocation>
</comment>
<dbReference type="FunFam" id="3.30.420.10:FF:000047">
    <property type="entry name" value="Ribonuclease HIII"/>
    <property type="match status" value="1"/>
</dbReference>
<dbReference type="RefSeq" id="WP_212921229.1">
    <property type="nucleotide sequence ID" value="NZ_BORP01000004.1"/>
</dbReference>
<evidence type="ECO:0000256" key="10">
    <source>
        <dbReference type="ARBA" id="ARBA00022723"/>
    </source>
</evidence>
<protein>
    <recommendedName>
        <fullName evidence="7 14">Ribonuclease HIII</fullName>
        <shortName evidence="14">RNase HIII</shortName>
        <ecNumber evidence="6 14">3.1.26.4</ecNumber>
    </recommendedName>
</protein>
<dbReference type="PANTHER" id="PTHR10954">
    <property type="entry name" value="RIBONUCLEASE H2 SUBUNIT A"/>
    <property type="match status" value="1"/>
</dbReference>
<dbReference type="NCBIfam" id="TIGR00716">
    <property type="entry name" value="rnhC"/>
    <property type="match status" value="1"/>
</dbReference>
<feature type="binding site" evidence="14 15">
    <location>
        <position position="99"/>
    </location>
    <ligand>
        <name>a divalent metal cation</name>
        <dbReference type="ChEBI" id="CHEBI:60240"/>
    </ligand>
</feature>
<dbReference type="GO" id="GO:0004523">
    <property type="term" value="F:RNA-DNA hybrid ribonuclease activity"/>
    <property type="evidence" value="ECO:0007669"/>
    <property type="project" value="UniProtKB-UniRule"/>
</dbReference>
<evidence type="ECO:0000256" key="7">
    <source>
        <dbReference type="ARBA" id="ARBA00021407"/>
    </source>
</evidence>
<dbReference type="InterPro" id="IPR001352">
    <property type="entry name" value="RNase_HII/HIII"/>
</dbReference>
<comment type="similarity">
    <text evidence="5 14">Belongs to the RNase HII family. RnhC subfamily.</text>
</comment>
<dbReference type="CDD" id="cd14796">
    <property type="entry name" value="RNAse_HIII_N"/>
    <property type="match status" value="1"/>
</dbReference>
<evidence type="ECO:0000313" key="17">
    <source>
        <dbReference type="EMBL" id="GIO27768.1"/>
    </source>
</evidence>
<dbReference type="PIRSF" id="PIRSF037748">
    <property type="entry name" value="RnhC"/>
    <property type="match status" value="1"/>
</dbReference>
<keyword evidence="10 14" id="KW-0479">Metal-binding</keyword>
<comment type="cofactor">
    <cofactor evidence="14 15">
        <name>Mn(2+)</name>
        <dbReference type="ChEBI" id="CHEBI:29035"/>
    </cofactor>
    <cofactor evidence="14 15">
        <name>Mg(2+)</name>
        <dbReference type="ChEBI" id="CHEBI:18420"/>
    </cofactor>
    <text evidence="14 15">Manganese or magnesium. Binds 1 divalent metal ion per monomer in the absence of substrate. May bind a second metal ion after substrate binding.</text>
</comment>
<comment type="caution">
    <text evidence="17">The sequence shown here is derived from an EMBL/GenBank/DDBJ whole genome shotgun (WGS) entry which is preliminary data.</text>
</comment>
<dbReference type="InterPro" id="IPR012295">
    <property type="entry name" value="TBP_dom_sf"/>
</dbReference>
<dbReference type="InterPro" id="IPR012337">
    <property type="entry name" value="RNaseH-like_sf"/>
</dbReference>
<dbReference type="Pfam" id="PF01351">
    <property type="entry name" value="RNase_HII"/>
    <property type="match status" value="1"/>
</dbReference>
<evidence type="ECO:0000256" key="3">
    <source>
        <dbReference type="ARBA" id="ARBA00004065"/>
    </source>
</evidence>
<reference evidence="17" key="1">
    <citation type="submission" date="2021-03" db="EMBL/GenBank/DDBJ databases">
        <title>Antimicrobial resistance genes in bacteria isolated from Japanese honey, and their potential for conferring macrolide and lincosamide resistance in the American foulbrood pathogen Paenibacillus larvae.</title>
        <authorList>
            <person name="Okamoto M."/>
            <person name="Kumagai M."/>
            <person name="Kanamori H."/>
            <person name="Takamatsu D."/>
        </authorList>
    </citation>
    <scope>NUCLEOTIDE SEQUENCE</scope>
    <source>
        <strain evidence="17">J43TS3</strain>
    </source>
</reference>
<evidence type="ECO:0000256" key="14">
    <source>
        <dbReference type="HAMAP-Rule" id="MF_00053"/>
    </source>
</evidence>
<comment type="catalytic activity">
    <reaction evidence="1 14 15">
        <text>Endonucleolytic cleavage to 5'-phosphomonoester.</text>
        <dbReference type="EC" id="3.1.26.4"/>
    </reaction>
</comment>
<dbReference type="GO" id="GO:0000287">
    <property type="term" value="F:magnesium ion binding"/>
    <property type="evidence" value="ECO:0007669"/>
    <property type="project" value="UniProtKB-UniRule"/>
</dbReference>
<dbReference type="GO" id="GO:0043137">
    <property type="term" value="P:DNA replication, removal of RNA primer"/>
    <property type="evidence" value="ECO:0007669"/>
    <property type="project" value="TreeGrafter"/>
</dbReference>
<dbReference type="EMBL" id="BORP01000004">
    <property type="protein sequence ID" value="GIO27768.1"/>
    <property type="molecule type" value="Genomic_DNA"/>
</dbReference>
<comment type="function">
    <text evidence="3 14">Endonuclease that specifically degrades the RNA of RNA-DNA hybrids.</text>
</comment>
<evidence type="ECO:0000313" key="18">
    <source>
        <dbReference type="Proteomes" id="UP000676917"/>
    </source>
</evidence>
<evidence type="ECO:0000256" key="15">
    <source>
        <dbReference type="PROSITE-ProRule" id="PRU01319"/>
    </source>
</evidence>
<dbReference type="GO" id="GO:0005737">
    <property type="term" value="C:cytoplasm"/>
    <property type="evidence" value="ECO:0007669"/>
    <property type="project" value="UniProtKB-SubCell"/>
</dbReference>
<evidence type="ECO:0000259" key="16">
    <source>
        <dbReference type="PROSITE" id="PS51975"/>
    </source>
</evidence>
<dbReference type="HAMAP" id="MF_00053">
    <property type="entry name" value="RNase_HIII"/>
    <property type="match status" value="1"/>
</dbReference>
<evidence type="ECO:0000256" key="12">
    <source>
        <dbReference type="ARBA" id="ARBA00022801"/>
    </source>
</evidence>
<accession>A0A919XBY3</accession>
<evidence type="ECO:0000256" key="1">
    <source>
        <dbReference type="ARBA" id="ARBA00000077"/>
    </source>
</evidence>
<evidence type="ECO:0000256" key="2">
    <source>
        <dbReference type="ARBA" id="ARBA00001946"/>
    </source>
</evidence>
<sequence length="309" mass="34605">MSQNVYTFTIDKIETMQHYYHKYLQEAPQGSIFRAKTENAVITAYRSGKVLFQGSNPEVEITKWVGGLNEAEPVKKKEPVLSSFSPPNSLFSASHIGSDEAGTGDYFGPITVACTYVKKEQIPFLKELGVRDSKNLTDSTIVKIASELAQMRLPYSLLILHNPKYNALQRKGWSQGKMKAMLHHHAIQKLLKKLGTSEYEGILIDQFCEPGIYRKHIASENERLPESTYFMTKAESYSIAVAAGSIIARASFVKEMDKLSEQIGFELNKGASKKVDQTIARIIREKGEAVLDSCAKVHFANTAKARQYL</sequence>
<dbReference type="Gene3D" id="3.30.310.10">
    <property type="entry name" value="TATA-Binding Protein"/>
    <property type="match status" value="1"/>
</dbReference>
<dbReference type="PROSITE" id="PS51975">
    <property type="entry name" value="RNASE_H_2"/>
    <property type="match status" value="1"/>
</dbReference>
<dbReference type="GO" id="GO:0032299">
    <property type="term" value="C:ribonuclease H2 complex"/>
    <property type="evidence" value="ECO:0007669"/>
    <property type="project" value="TreeGrafter"/>
</dbReference>
<comment type="cofactor">
    <cofactor evidence="2">
        <name>Mg(2+)</name>
        <dbReference type="ChEBI" id="CHEBI:18420"/>
    </cofactor>
</comment>
<dbReference type="Pfam" id="PF11858">
    <property type="entry name" value="DUF3378"/>
    <property type="match status" value="1"/>
</dbReference>
<dbReference type="InterPro" id="IPR004641">
    <property type="entry name" value="RNase_HIII"/>
</dbReference>
<dbReference type="GO" id="GO:0003723">
    <property type="term" value="F:RNA binding"/>
    <property type="evidence" value="ECO:0007669"/>
    <property type="project" value="UniProtKB-UniRule"/>
</dbReference>
<keyword evidence="9 14" id="KW-0540">Nuclease</keyword>
<dbReference type="Proteomes" id="UP000676917">
    <property type="component" value="Unassembled WGS sequence"/>
</dbReference>
<evidence type="ECO:0000256" key="9">
    <source>
        <dbReference type="ARBA" id="ARBA00022722"/>
    </source>
</evidence>
<organism evidence="17 18">
    <name type="scientific">Ornithinibacillus bavariensis</name>
    <dbReference type="NCBI Taxonomy" id="545502"/>
    <lineage>
        <taxon>Bacteria</taxon>
        <taxon>Bacillati</taxon>
        <taxon>Bacillota</taxon>
        <taxon>Bacilli</taxon>
        <taxon>Bacillales</taxon>
        <taxon>Bacillaceae</taxon>
        <taxon>Ornithinibacillus</taxon>
    </lineage>
</organism>
<dbReference type="Gene3D" id="3.30.420.10">
    <property type="entry name" value="Ribonuclease H-like superfamily/Ribonuclease H"/>
    <property type="match status" value="1"/>
</dbReference>
<dbReference type="GO" id="GO:0006298">
    <property type="term" value="P:mismatch repair"/>
    <property type="evidence" value="ECO:0007669"/>
    <property type="project" value="TreeGrafter"/>
</dbReference>
<feature type="binding site" evidence="14 15">
    <location>
        <position position="205"/>
    </location>
    <ligand>
        <name>a divalent metal cation</name>
        <dbReference type="ChEBI" id="CHEBI:60240"/>
    </ligand>
</feature>
<name>A0A919XBY3_9BACI</name>
<feature type="binding site" evidence="14 15">
    <location>
        <position position="100"/>
    </location>
    <ligand>
        <name>a divalent metal cation</name>
        <dbReference type="ChEBI" id="CHEBI:60240"/>
    </ligand>
</feature>
<keyword evidence="12 14" id="KW-0378">Hydrolase</keyword>
<dbReference type="AlphaFoldDB" id="A0A919XBY3"/>
<dbReference type="InterPro" id="IPR024567">
    <property type="entry name" value="RNase_HII/HIII_dom"/>
</dbReference>
<keyword evidence="13 14" id="KW-0460">Magnesium</keyword>
<gene>
    <name evidence="14 17" type="primary">rnhC</name>
    <name evidence="17" type="ORF">J43TS3_23790</name>
</gene>
<dbReference type="CDD" id="cd06590">
    <property type="entry name" value="RNase_HII_bacteria_HIII_like"/>
    <property type="match status" value="1"/>
</dbReference>
<evidence type="ECO:0000256" key="5">
    <source>
        <dbReference type="ARBA" id="ARBA00008378"/>
    </source>
</evidence>
<evidence type="ECO:0000256" key="13">
    <source>
        <dbReference type="ARBA" id="ARBA00022842"/>
    </source>
</evidence>
<evidence type="ECO:0000256" key="11">
    <source>
        <dbReference type="ARBA" id="ARBA00022759"/>
    </source>
</evidence>
<keyword evidence="18" id="KW-1185">Reference proteome</keyword>
<dbReference type="InterPro" id="IPR036397">
    <property type="entry name" value="RNaseH_sf"/>
</dbReference>
<evidence type="ECO:0000256" key="4">
    <source>
        <dbReference type="ARBA" id="ARBA00004496"/>
    </source>
</evidence>
<evidence type="ECO:0000256" key="8">
    <source>
        <dbReference type="ARBA" id="ARBA00022490"/>
    </source>
</evidence>
<dbReference type="InterPro" id="IPR024568">
    <property type="entry name" value="RNase_HIII_N"/>
</dbReference>
<evidence type="ECO:0000256" key="6">
    <source>
        <dbReference type="ARBA" id="ARBA00012180"/>
    </source>
</evidence>
<dbReference type="PANTHER" id="PTHR10954:SF23">
    <property type="entry name" value="RIBONUCLEASE"/>
    <property type="match status" value="1"/>
</dbReference>
<proteinExistence type="inferred from homology"/>
<dbReference type="EC" id="3.1.26.4" evidence="6 14"/>